<sequence>MANVAPFNILCWQNFGWAPQEAKMQMVTSEVLGPNPRLLFQLYLLEQSSYYQKVLEEKDSRFEDIVDAYLAFLQVTVVNPAMDKELEFLQKLASDARNGKIPKNRLCYGSPWRHPSKRDDPTLCQQIKGKASTAGFCSVSSKYRVWGDCSFEIFDDPCTIALLEVVLLLLLLIIMHP</sequence>
<organism evidence="1 2">
    <name type="scientific">Populus tomentosa</name>
    <name type="common">Chinese white poplar</name>
    <dbReference type="NCBI Taxonomy" id="118781"/>
    <lineage>
        <taxon>Eukaryota</taxon>
        <taxon>Viridiplantae</taxon>
        <taxon>Streptophyta</taxon>
        <taxon>Embryophyta</taxon>
        <taxon>Tracheophyta</taxon>
        <taxon>Spermatophyta</taxon>
        <taxon>Magnoliopsida</taxon>
        <taxon>eudicotyledons</taxon>
        <taxon>Gunneridae</taxon>
        <taxon>Pentapetalae</taxon>
        <taxon>rosids</taxon>
        <taxon>fabids</taxon>
        <taxon>Malpighiales</taxon>
        <taxon>Salicaceae</taxon>
        <taxon>Saliceae</taxon>
        <taxon>Populus</taxon>
    </lineage>
</organism>
<dbReference type="EMBL" id="JAAWWB010000028">
    <property type="protein sequence ID" value="KAG6748703.1"/>
    <property type="molecule type" value="Genomic_DNA"/>
</dbReference>
<accession>A0A8X7Y991</accession>
<comment type="caution">
    <text evidence="1">The sequence shown here is derived from an EMBL/GenBank/DDBJ whole genome shotgun (WGS) entry which is preliminary data.</text>
</comment>
<gene>
    <name evidence="1" type="ORF">POTOM_048636</name>
</gene>
<dbReference type="OrthoDB" id="1911782at2759"/>
<keyword evidence="2" id="KW-1185">Reference proteome</keyword>
<evidence type="ECO:0000313" key="1">
    <source>
        <dbReference type="EMBL" id="KAG6748703.1"/>
    </source>
</evidence>
<evidence type="ECO:0000313" key="2">
    <source>
        <dbReference type="Proteomes" id="UP000886885"/>
    </source>
</evidence>
<protein>
    <submittedName>
        <fullName evidence="1">Uncharacterized protein</fullName>
    </submittedName>
</protein>
<dbReference type="Proteomes" id="UP000886885">
    <property type="component" value="Chromosome 14D"/>
</dbReference>
<reference evidence="1" key="1">
    <citation type="journal article" date="2020" name="bioRxiv">
        <title>Hybrid origin of Populus tomentosa Carr. identified through genome sequencing and phylogenomic analysis.</title>
        <authorList>
            <person name="An X."/>
            <person name="Gao K."/>
            <person name="Chen Z."/>
            <person name="Li J."/>
            <person name="Yang X."/>
            <person name="Yang X."/>
            <person name="Zhou J."/>
            <person name="Guo T."/>
            <person name="Zhao T."/>
            <person name="Huang S."/>
            <person name="Miao D."/>
            <person name="Khan W.U."/>
            <person name="Rao P."/>
            <person name="Ye M."/>
            <person name="Lei B."/>
            <person name="Liao W."/>
            <person name="Wang J."/>
            <person name="Ji L."/>
            <person name="Li Y."/>
            <person name="Guo B."/>
            <person name="Mustafa N.S."/>
            <person name="Li S."/>
            <person name="Yun Q."/>
            <person name="Keller S.R."/>
            <person name="Mao J."/>
            <person name="Zhang R."/>
            <person name="Strauss S.H."/>
        </authorList>
    </citation>
    <scope>NUCLEOTIDE SEQUENCE</scope>
    <source>
        <strain evidence="1">GM15</strain>
        <tissue evidence="1">Leaf</tissue>
    </source>
</reference>
<dbReference type="AlphaFoldDB" id="A0A8X7Y991"/>
<proteinExistence type="predicted"/>
<name>A0A8X7Y991_POPTO</name>
<dbReference type="PANTHER" id="PTHR36017:SF1">
    <property type="entry name" value="EMBRYO DEFECTIVE 1381"/>
    <property type="match status" value="1"/>
</dbReference>
<dbReference type="PANTHER" id="PTHR36017">
    <property type="entry name" value="EMBRYO DEFECTIVE 1381"/>
    <property type="match status" value="1"/>
</dbReference>